<reference evidence="7" key="1">
    <citation type="submission" date="2021-12" db="EMBL/GenBank/DDBJ databases">
        <title>Alicyclobacillaceae gen. nov., sp. nov., isolated from chalcocite enrichment system.</title>
        <authorList>
            <person name="Jiang Z."/>
        </authorList>
    </citation>
    <scope>NUCLEOTIDE SEQUENCE</scope>
    <source>
        <strain evidence="7">MYW30-H2</strain>
    </source>
</reference>
<keyword evidence="8" id="KW-1185">Reference proteome</keyword>
<keyword evidence="3 6" id="KW-0812">Transmembrane</keyword>
<protein>
    <submittedName>
        <fullName evidence="7">ABC transporter permease</fullName>
    </submittedName>
</protein>
<feature type="transmembrane region" description="Helical" evidence="6">
    <location>
        <begin position="57"/>
        <end position="78"/>
    </location>
</feature>
<dbReference type="PANTHER" id="PTHR32196">
    <property type="entry name" value="ABC TRANSPORTER PERMEASE PROTEIN YPHD-RELATED-RELATED"/>
    <property type="match status" value="1"/>
</dbReference>
<keyword evidence="2" id="KW-1003">Cell membrane</keyword>
<dbReference type="CDD" id="cd06579">
    <property type="entry name" value="TM_PBP1_transp_AraH_like"/>
    <property type="match status" value="1"/>
</dbReference>
<feature type="transmembrane region" description="Helical" evidence="6">
    <location>
        <begin position="31"/>
        <end position="51"/>
    </location>
</feature>
<comment type="subcellular location">
    <subcellularLocation>
        <location evidence="1">Cell membrane</location>
        <topology evidence="1">Multi-pass membrane protein</topology>
    </subcellularLocation>
</comment>
<sequence length="334" mass="34291">MSSENVIKGGSADTMVKKPSLFAKLSKIREVTIFAVIILLAIILSVISPTFLTADNLTTTVMGVVMMGIVAVGMTVALVSGGFDLSVGSVMSMAGVLTGSLALSGMNIWIAALIGLLASLASGVLTGTFIGKVGINPFIMTLGMQGVIQGIAYVLTQGAPISVTGMSPSFLFLGQGKIAGIPTLIWILLIVVIVSDYIMRRAVVARKVYYLGSNEKAAYLSGVGVARVKIWIYILTAVLSGLAGLLTLSRFSVAAPTAGIGMELQAIAACVIGGASLTGGEGTVLGALLGSLLVGLVNDALVLLNVSVYWQSLVTGFVLIAAVTLDVLTHRNKA</sequence>
<dbReference type="RefSeq" id="WP_347437710.1">
    <property type="nucleotide sequence ID" value="NZ_CP089291.1"/>
</dbReference>
<evidence type="ECO:0000256" key="6">
    <source>
        <dbReference type="SAM" id="Phobius"/>
    </source>
</evidence>
<feature type="transmembrane region" description="Helical" evidence="6">
    <location>
        <begin position="109"/>
        <end position="130"/>
    </location>
</feature>
<feature type="transmembrane region" description="Helical" evidence="6">
    <location>
        <begin position="230"/>
        <end position="248"/>
    </location>
</feature>
<name>A0ABY4CKH2_9BACL</name>
<evidence type="ECO:0000256" key="5">
    <source>
        <dbReference type="ARBA" id="ARBA00023136"/>
    </source>
</evidence>
<evidence type="ECO:0000256" key="1">
    <source>
        <dbReference type="ARBA" id="ARBA00004651"/>
    </source>
</evidence>
<keyword evidence="4 6" id="KW-1133">Transmembrane helix</keyword>
<dbReference type="Pfam" id="PF02653">
    <property type="entry name" value="BPD_transp_2"/>
    <property type="match status" value="1"/>
</dbReference>
<evidence type="ECO:0000313" key="7">
    <source>
        <dbReference type="EMBL" id="UOF91016.1"/>
    </source>
</evidence>
<dbReference type="InterPro" id="IPR001851">
    <property type="entry name" value="ABC_transp_permease"/>
</dbReference>
<accession>A0ABY4CKH2</accession>
<gene>
    <name evidence="7" type="ORF">LSG31_01675</name>
</gene>
<feature type="transmembrane region" description="Helical" evidence="6">
    <location>
        <begin position="309"/>
        <end position="328"/>
    </location>
</feature>
<feature type="transmembrane region" description="Helical" evidence="6">
    <location>
        <begin position="179"/>
        <end position="199"/>
    </location>
</feature>
<dbReference type="EMBL" id="CP089291">
    <property type="protein sequence ID" value="UOF91016.1"/>
    <property type="molecule type" value="Genomic_DNA"/>
</dbReference>
<keyword evidence="5 6" id="KW-0472">Membrane</keyword>
<evidence type="ECO:0000256" key="4">
    <source>
        <dbReference type="ARBA" id="ARBA00022989"/>
    </source>
</evidence>
<evidence type="ECO:0000256" key="2">
    <source>
        <dbReference type="ARBA" id="ARBA00022475"/>
    </source>
</evidence>
<dbReference type="Proteomes" id="UP000830167">
    <property type="component" value="Chromosome"/>
</dbReference>
<organism evidence="7 8">
    <name type="scientific">Fodinisporobacter ferrooxydans</name>
    <dbReference type="NCBI Taxonomy" id="2901836"/>
    <lineage>
        <taxon>Bacteria</taxon>
        <taxon>Bacillati</taxon>
        <taxon>Bacillota</taxon>
        <taxon>Bacilli</taxon>
        <taxon>Bacillales</taxon>
        <taxon>Alicyclobacillaceae</taxon>
        <taxon>Fodinisporobacter</taxon>
    </lineage>
</organism>
<proteinExistence type="predicted"/>
<evidence type="ECO:0000313" key="8">
    <source>
        <dbReference type="Proteomes" id="UP000830167"/>
    </source>
</evidence>
<evidence type="ECO:0000256" key="3">
    <source>
        <dbReference type="ARBA" id="ARBA00022692"/>
    </source>
</evidence>